<feature type="domain" description="ABC transmembrane type-1" evidence="8">
    <location>
        <begin position="87"/>
        <end position="267"/>
    </location>
</feature>
<evidence type="ECO:0000256" key="3">
    <source>
        <dbReference type="ARBA" id="ARBA00022475"/>
    </source>
</evidence>
<evidence type="ECO:0000256" key="6">
    <source>
        <dbReference type="ARBA" id="ARBA00023136"/>
    </source>
</evidence>
<dbReference type="Pfam" id="PF00528">
    <property type="entry name" value="BPD_transp_1"/>
    <property type="match status" value="1"/>
</dbReference>
<dbReference type="PANTHER" id="PTHR30151:SF0">
    <property type="entry name" value="ABC TRANSPORTER PERMEASE PROTEIN MJ0413-RELATED"/>
    <property type="match status" value="1"/>
</dbReference>
<name>A0A9X1SYC1_9ACTN</name>
<sequence length="283" mass="31118">MTSAPEITARPSTADAAVPTRGRRPGLYREISRGAYAVIAVCGMVVLLLAWWAYAKFGNTNPLFLPTPDRVARRFVDYAGGDLLTDAAASFNRVTIGFLLSSAMAVPLGLLVGTVRPAEAAIEPTMGFIRYMPAVAFVPLTIIWIGVGEEQKWLVIWIGTFFTQVLMVMDNVKRVRRELVDVGYTLGLSDVSVLWRIVVPAASPAIWDTLRITLGWAWTWLVLAEVVAADDGLGHRVTLAQRYLQTDTIFVALIVIGLIGLVMDQAMKVLGRRLFRWAERGNA</sequence>
<dbReference type="AlphaFoldDB" id="A0A9X1SYC1"/>
<dbReference type="CDD" id="cd06261">
    <property type="entry name" value="TM_PBP2"/>
    <property type="match status" value="1"/>
</dbReference>
<gene>
    <name evidence="9" type="ORF">LR394_35395</name>
</gene>
<evidence type="ECO:0000313" key="10">
    <source>
        <dbReference type="Proteomes" id="UP001138997"/>
    </source>
</evidence>
<dbReference type="FunFam" id="1.10.3720.10:FF:000003">
    <property type="entry name" value="Aliphatic sulfonate ABC transporter permease"/>
    <property type="match status" value="1"/>
</dbReference>
<keyword evidence="10" id="KW-1185">Reference proteome</keyword>
<keyword evidence="5 7" id="KW-1133">Transmembrane helix</keyword>
<feature type="transmembrane region" description="Helical" evidence="7">
    <location>
        <begin position="153"/>
        <end position="169"/>
    </location>
</feature>
<keyword evidence="6 7" id="KW-0472">Membrane</keyword>
<keyword evidence="2 7" id="KW-0813">Transport</keyword>
<comment type="caution">
    <text evidence="9">The sequence shown here is derived from an EMBL/GenBank/DDBJ whole genome shotgun (WGS) entry which is preliminary data.</text>
</comment>
<dbReference type="PROSITE" id="PS50928">
    <property type="entry name" value="ABC_TM1"/>
    <property type="match status" value="1"/>
</dbReference>
<dbReference type="GO" id="GO:0005886">
    <property type="term" value="C:plasma membrane"/>
    <property type="evidence" value="ECO:0007669"/>
    <property type="project" value="UniProtKB-SubCell"/>
</dbReference>
<keyword evidence="4 7" id="KW-0812">Transmembrane</keyword>
<keyword evidence="3" id="KW-1003">Cell membrane</keyword>
<comment type="similarity">
    <text evidence="7">Belongs to the binding-protein-dependent transport system permease family.</text>
</comment>
<feature type="transmembrane region" description="Helical" evidence="7">
    <location>
        <begin position="212"/>
        <end position="229"/>
    </location>
</feature>
<comment type="subcellular location">
    <subcellularLocation>
        <location evidence="1 7">Cell membrane</location>
        <topology evidence="1 7">Multi-pass membrane protein</topology>
    </subcellularLocation>
</comment>
<dbReference type="InterPro" id="IPR000515">
    <property type="entry name" value="MetI-like"/>
</dbReference>
<dbReference type="GO" id="GO:0042918">
    <property type="term" value="P:alkanesulfonate transmembrane transport"/>
    <property type="evidence" value="ECO:0007669"/>
    <property type="project" value="UniProtKB-ARBA"/>
</dbReference>
<evidence type="ECO:0000259" key="8">
    <source>
        <dbReference type="PROSITE" id="PS50928"/>
    </source>
</evidence>
<proteinExistence type="inferred from homology"/>
<feature type="transmembrane region" description="Helical" evidence="7">
    <location>
        <begin position="94"/>
        <end position="115"/>
    </location>
</feature>
<organism evidence="9 10">
    <name type="scientific">Kineosporia babensis</name>
    <dbReference type="NCBI Taxonomy" id="499548"/>
    <lineage>
        <taxon>Bacteria</taxon>
        <taxon>Bacillati</taxon>
        <taxon>Actinomycetota</taxon>
        <taxon>Actinomycetes</taxon>
        <taxon>Kineosporiales</taxon>
        <taxon>Kineosporiaceae</taxon>
        <taxon>Kineosporia</taxon>
    </lineage>
</organism>
<feature type="transmembrane region" description="Helical" evidence="7">
    <location>
        <begin position="127"/>
        <end position="147"/>
    </location>
</feature>
<dbReference type="InterPro" id="IPR035906">
    <property type="entry name" value="MetI-like_sf"/>
</dbReference>
<evidence type="ECO:0000256" key="4">
    <source>
        <dbReference type="ARBA" id="ARBA00022692"/>
    </source>
</evidence>
<dbReference type="Proteomes" id="UP001138997">
    <property type="component" value="Unassembled WGS sequence"/>
</dbReference>
<dbReference type="Gene3D" id="1.10.3720.10">
    <property type="entry name" value="MetI-like"/>
    <property type="match status" value="1"/>
</dbReference>
<evidence type="ECO:0000256" key="1">
    <source>
        <dbReference type="ARBA" id="ARBA00004651"/>
    </source>
</evidence>
<dbReference type="EMBL" id="JAJOMB010000027">
    <property type="protein sequence ID" value="MCD5316195.1"/>
    <property type="molecule type" value="Genomic_DNA"/>
</dbReference>
<reference evidence="9" key="1">
    <citation type="submission" date="2021-11" db="EMBL/GenBank/DDBJ databases">
        <title>Streptomyces corallinus and Kineosporia corallina sp. nov., two new coral-derived marine actinobacteria.</title>
        <authorList>
            <person name="Buangrab K."/>
            <person name="Sutthacheep M."/>
            <person name="Yeemin T."/>
            <person name="Harunari E."/>
            <person name="Igarashi Y."/>
            <person name="Sripreechasak P."/>
            <person name="Kanchanasin P."/>
            <person name="Tanasupawat S."/>
            <person name="Phongsopitanun W."/>
        </authorList>
    </citation>
    <scope>NUCLEOTIDE SEQUENCE</scope>
    <source>
        <strain evidence="9">JCM 31032</strain>
    </source>
</reference>
<feature type="transmembrane region" description="Helical" evidence="7">
    <location>
        <begin position="249"/>
        <end position="267"/>
    </location>
</feature>
<dbReference type="RefSeq" id="WP_231449047.1">
    <property type="nucleotide sequence ID" value="NZ_JAJOMB010000027.1"/>
</dbReference>
<evidence type="ECO:0000313" key="9">
    <source>
        <dbReference type="EMBL" id="MCD5316195.1"/>
    </source>
</evidence>
<dbReference type="PANTHER" id="PTHR30151">
    <property type="entry name" value="ALKANE SULFONATE ABC TRANSPORTER-RELATED, MEMBRANE SUBUNIT"/>
    <property type="match status" value="1"/>
</dbReference>
<evidence type="ECO:0000256" key="2">
    <source>
        <dbReference type="ARBA" id="ARBA00022448"/>
    </source>
</evidence>
<feature type="transmembrane region" description="Helical" evidence="7">
    <location>
        <begin position="34"/>
        <end position="54"/>
    </location>
</feature>
<evidence type="ECO:0000256" key="5">
    <source>
        <dbReference type="ARBA" id="ARBA00022989"/>
    </source>
</evidence>
<evidence type="ECO:0000256" key="7">
    <source>
        <dbReference type="RuleBase" id="RU363032"/>
    </source>
</evidence>
<accession>A0A9X1SYC1</accession>
<protein>
    <submittedName>
        <fullName evidence="9">ABC transporter permease</fullName>
    </submittedName>
</protein>
<dbReference type="SUPFAM" id="SSF161098">
    <property type="entry name" value="MetI-like"/>
    <property type="match status" value="1"/>
</dbReference>